<name>A0A2A4J5T5_HELVI</name>
<dbReference type="GO" id="GO:0005385">
    <property type="term" value="F:zinc ion transmembrane transporter activity"/>
    <property type="evidence" value="ECO:0007669"/>
    <property type="project" value="TreeGrafter"/>
</dbReference>
<evidence type="ECO:0000256" key="1">
    <source>
        <dbReference type="ARBA" id="ARBA00004141"/>
    </source>
</evidence>
<sequence length="231" mass="25479">MSTEHVERLLRHAADDTEGVVLAKGVSMIVLFCASMICGLAPLLLAKKFNWLSAEDASNLKSTNRVVMTLLSFGGGVLLSTTFMHLVPEVQENVEYLQTITQSSKMSTEHVERLLRHAADDTEGVVLAKGVSMIVLFCASMICGLAPLLLAKKFNWLSAEDASNLKSTNRVVMTLLSFGGGVLLSTTFMHLVPEVQENVEYLQITCAGTFMRQRQRIDTSVRETTIHRAFR</sequence>
<dbReference type="PANTHER" id="PTHR11040">
    <property type="entry name" value="ZINC/IRON TRANSPORTER"/>
    <property type="match status" value="1"/>
</dbReference>
<evidence type="ECO:0000313" key="6">
    <source>
        <dbReference type="EMBL" id="PCG67331.1"/>
    </source>
</evidence>
<accession>A0A2A4J5T5</accession>
<evidence type="ECO:0000256" key="2">
    <source>
        <dbReference type="ARBA" id="ARBA00022692"/>
    </source>
</evidence>
<evidence type="ECO:0000256" key="5">
    <source>
        <dbReference type="SAM" id="Phobius"/>
    </source>
</evidence>
<keyword evidence="2 5" id="KW-0812">Transmembrane</keyword>
<comment type="subcellular location">
    <subcellularLocation>
        <location evidence="1">Membrane</location>
        <topology evidence="1">Multi-pass membrane protein</topology>
    </subcellularLocation>
</comment>
<feature type="transmembrane region" description="Helical" evidence="5">
    <location>
        <begin position="66"/>
        <end position="87"/>
    </location>
</feature>
<keyword evidence="3 5" id="KW-1133">Transmembrane helix</keyword>
<reference evidence="6" key="1">
    <citation type="submission" date="2017-09" db="EMBL/GenBank/DDBJ databases">
        <title>Contemporary evolution of a Lepidopteran species, Heliothis virescens, in response to modern agricultural practices.</title>
        <authorList>
            <person name="Fritz M.L."/>
            <person name="Deyonke A.M."/>
            <person name="Papanicolaou A."/>
            <person name="Micinski S."/>
            <person name="Westbrook J."/>
            <person name="Gould F."/>
        </authorList>
    </citation>
    <scope>NUCLEOTIDE SEQUENCE [LARGE SCALE GENOMIC DNA]</scope>
    <source>
        <strain evidence="6">HvINT-</strain>
        <tissue evidence="6">Whole body</tissue>
    </source>
</reference>
<dbReference type="STRING" id="7102.A0A2A4J5T5"/>
<dbReference type="EMBL" id="NWSH01002903">
    <property type="protein sequence ID" value="PCG67331.1"/>
    <property type="molecule type" value="Genomic_DNA"/>
</dbReference>
<feature type="transmembrane region" description="Helical" evidence="5">
    <location>
        <begin position="171"/>
        <end position="192"/>
    </location>
</feature>
<feature type="transmembrane region" description="Helical" evidence="5">
    <location>
        <begin position="130"/>
        <end position="150"/>
    </location>
</feature>
<dbReference type="GO" id="GO:0005886">
    <property type="term" value="C:plasma membrane"/>
    <property type="evidence" value="ECO:0007669"/>
    <property type="project" value="TreeGrafter"/>
</dbReference>
<proteinExistence type="predicted"/>
<gene>
    <name evidence="6" type="ORF">B5V51_6564</name>
</gene>
<organism evidence="6">
    <name type="scientific">Heliothis virescens</name>
    <name type="common">Tobacco budworm moth</name>
    <dbReference type="NCBI Taxonomy" id="7102"/>
    <lineage>
        <taxon>Eukaryota</taxon>
        <taxon>Metazoa</taxon>
        <taxon>Ecdysozoa</taxon>
        <taxon>Arthropoda</taxon>
        <taxon>Hexapoda</taxon>
        <taxon>Insecta</taxon>
        <taxon>Pterygota</taxon>
        <taxon>Neoptera</taxon>
        <taxon>Endopterygota</taxon>
        <taxon>Lepidoptera</taxon>
        <taxon>Glossata</taxon>
        <taxon>Ditrysia</taxon>
        <taxon>Noctuoidea</taxon>
        <taxon>Noctuidae</taxon>
        <taxon>Heliothinae</taxon>
        <taxon>Heliothis</taxon>
    </lineage>
</organism>
<evidence type="ECO:0000256" key="3">
    <source>
        <dbReference type="ARBA" id="ARBA00022989"/>
    </source>
</evidence>
<evidence type="ECO:0000256" key="4">
    <source>
        <dbReference type="ARBA" id="ARBA00023136"/>
    </source>
</evidence>
<comment type="caution">
    <text evidence="6">The sequence shown here is derived from an EMBL/GenBank/DDBJ whole genome shotgun (WGS) entry which is preliminary data.</text>
</comment>
<dbReference type="AlphaFoldDB" id="A0A2A4J5T5"/>
<protein>
    <submittedName>
        <fullName evidence="6">Uncharacterized protein</fullName>
    </submittedName>
</protein>
<dbReference type="PANTHER" id="PTHR11040:SF203">
    <property type="entry name" value="FI18611P1-RELATED"/>
    <property type="match status" value="1"/>
</dbReference>
<keyword evidence="4 5" id="KW-0472">Membrane</keyword>
<feature type="transmembrane region" description="Helical" evidence="5">
    <location>
        <begin position="20"/>
        <end position="45"/>
    </location>
</feature>
<dbReference type="InterPro" id="IPR003689">
    <property type="entry name" value="ZIP"/>
</dbReference>
<dbReference type="Pfam" id="PF02535">
    <property type="entry name" value="Zip"/>
    <property type="match status" value="2"/>
</dbReference>